<dbReference type="InterPro" id="IPR003111">
    <property type="entry name" value="Lon_prtase_N"/>
</dbReference>
<dbReference type="SUPFAM" id="SSF88697">
    <property type="entry name" value="PUA domain-like"/>
    <property type="match status" value="1"/>
</dbReference>
<dbReference type="PANTHER" id="PTHR46732">
    <property type="entry name" value="ATP-DEPENDENT PROTEASE LA (LON) DOMAIN PROTEIN"/>
    <property type="match status" value="1"/>
</dbReference>
<dbReference type="SMART" id="SM00464">
    <property type="entry name" value="LON"/>
    <property type="match status" value="1"/>
</dbReference>
<dbReference type="Pfam" id="PF02190">
    <property type="entry name" value="LON_substr_bdg"/>
    <property type="match status" value="1"/>
</dbReference>
<name>A0A8J3D9T6_9BACT</name>
<dbReference type="PROSITE" id="PS51787">
    <property type="entry name" value="LON_N"/>
    <property type="match status" value="1"/>
</dbReference>
<evidence type="ECO:0000313" key="3">
    <source>
        <dbReference type="Proteomes" id="UP000642829"/>
    </source>
</evidence>
<protein>
    <recommendedName>
        <fullName evidence="1">Lon N-terminal domain-containing protein</fullName>
    </recommendedName>
</protein>
<accession>A0A8J3D9T6</accession>
<reference evidence="2" key="1">
    <citation type="journal article" date="2014" name="Int. J. Syst. Evol. Microbiol.">
        <title>Complete genome sequence of Corynebacterium casei LMG S-19264T (=DSM 44701T), isolated from a smear-ripened cheese.</title>
        <authorList>
            <consortium name="US DOE Joint Genome Institute (JGI-PGF)"/>
            <person name="Walter F."/>
            <person name="Albersmeier A."/>
            <person name="Kalinowski J."/>
            <person name="Ruckert C."/>
        </authorList>
    </citation>
    <scope>NUCLEOTIDE SEQUENCE</scope>
    <source>
        <strain evidence="2">KCTC 12870</strain>
    </source>
</reference>
<reference evidence="2" key="2">
    <citation type="submission" date="2020-09" db="EMBL/GenBank/DDBJ databases">
        <authorList>
            <person name="Sun Q."/>
            <person name="Kim S."/>
        </authorList>
    </citation>
    <scope>NUCLEOTIDE SEQUENCE</scope>
    <source>
        <strain evidence="2">KCTC 12870</strain>
    </source>
</reference>
<dbReference type="PANTHER" id="PTHR46732:SF8">
    <property type="entry name" value="ATP-DEPENDENT PROTEASE LA (LON) DOMAIN PROTEIN"/>
    <property type="match status" value="1"/>
</dbReference>
<dbReference type="RefSeq" id="WP_189512016.1">
    <property type="nucleotide sequence ID" value="NZ_BMXG01000003.1"/>
</dbReference>
<comment type="caution">
    <text evidence="2">The sequence shown here is derived from an EMBL/GenBank/DDBJ whole genome shotgun (WGS) entry which is preliminary data.</text>
</comment>
<dbReference type="InterPro" id="IPR015947">
    <property type="entry name" value="PUA-like_sf"/>
</dbReference>
<dbReference type="Gene3D" id="2.30.130.40">
    <property type="entry name" value="LON domain-like"/>
    <property type="match status" value="1"/>
</dbReference>
<organism evidence="2 3">
    <name type="scientific">Cerasicoccus arenae</name>
    <dbReference type="NCBI Taxonomy" id="424488"/>
    <lineage>
        <taxon>Bacteria</taxon>
        <taxon>Pseudomonadati</taxon>
        <taxon>Verrucomicrobiota</taxon>
        <taxon>Opitutia</taxon>
        <taxon>Puniceicoccales</taxon>
        <taxon>Cerasicoccaceae</taxon>
        <taxon>Cerasicoccus</taxon>
    </lineage>
</organism>
<evidence type="ECO:0000313" key="2">
    <source>
        <dbReference type="EMBL" id="GHB94315.1"/>
    </source>
</evidence>
<evidence type="ECO:0000259" key="1">
    <source>
        <dbReference type="PROSITE" id="PS51787"/>
    </source>
</evidence>
<keyword evidence="3" id="KW-1185">Reference proteome</keyword>
<dbReference type="EMBL" id="BMXG01000003">
    <property type="protein sequence ID" value="GHB94315.1"/>
    <property type="molecule type" value="Genomic_DNA"/>
</dbReference>
<dbReference type="InterPro" id="IPR046336">
    <property type="entry name" value="Lon_prtase_N_sf"/>
</dbReference>
<dbReference type="AlphaFoldDB" id="A0A8J3D9T6"/>
<feature type="domain" description="Lon N-terminal" evidence="1">
    <location>
        <begin position="11"/>
        <end position="205"/>
    </location>
</feature>
<dbReference type="Gene3D" id="1.20.58.1480">
    <property type="match status" value="1"/>
</dbReference>
<sequence>MPAEITIPRRLPVMTLANTVFFPHAMLPLHIFEPRYRQMLEDVLAGDRLFVVAREDEARGEATGEFEPPCQVASVGVVRACQREASGSSHLILQGLARVRFTGIVHEDPYRLGEFEPLDSAGADAVSLAEMRHQLARTVRRRQQLGAAEPEEVFDFLDALTDPETYLDLTSFTLCEDNDIKQQLLETLNTQQRFRRLVDYLERDNEKLSLEHQLRGKLDEDDIDRN</sequence>
<proteinExistence type="predicted"/>
<dbReference type="Proteomes" id="UP000642829">
    <property type="component" value="Unassembled WGS sequence"/>
</dbReference>
<gene>
    <name evidence="2" type="ORF">GCM10007047_07500</name>
</gene>